<dbReference type="Gene3D" id="1.20.1070.10">
    <property type="entry name" value="Rhodopsin 7-helix transmembrane proteins"/>
    <property type="match status" value="2"/>
</dbReference>
<evidence type="ECO:0000256" key="2">
    <source>
        <dbReference type="ARBA" id="ARBA00005314"/>
    </source>
</evidence>
<dbReference type="SMART" id="SM00008">
    <property type="entry name" value="HormR"/>
    <property type="match status" value="1"/>
</dbReference>
<accession>A0ABY7DEG4</accession>
<comment type="subcellular location">
    <subcellularLocation>
        <location evidence="1">Cell membrane</location>
        <topology evidence="1">Multi-pass membrane protein</topology>
    </subcellularLocation>
</comment>
<evidence type="ECO:0000256" key="3">
    <source>
        <dbReference type="ARBA" id="ARBA00022475"/>
    </source>
</evidence>
<keyword evidence="3" id="KW-1003">Cell membrane</keyword>
<evidence type="ECO:0000313" key="10">
    <source>
        <dbReference type="EMBL" id="WAQ94735.1"/>
    </source>
</evidence>
<evidence type="ECO:0000259" key="9">
    <source>
        <dbReference type="PROSITE" id="PS50227"/>
    </source>
</evidence>
<dbReference type="Pfam" id="PF00002">
    <property type="entry name" value="7tm_2"/>
    <property type="match status" value="2"/>
</dbReference>
<dbReference type="PANTHER" id="PTHR45620:SF1">
    <property type="entry name" value="G-PROTEIN COUPLED RECEPTORS FAMILY 2 PROFILE 2 DOMAIN-CONTAINING PROTEIN"/>
    <property type="match status" value="1"/>
</dbReference>
<feature type="domain" description="G-protein coupled receptors family 2 profile 1" evidence="9">
    <location>
        <begin position="16"/>
        <end position="77"/>
    </location>
</feature>
<evidence type="ECO:0000256" key="1">
    <source>
        <dbReference type="ARBA" id="ARBA00004651"/>
    </source>
</evidence>
<dbReference type="Pfam" id="PF02793">
    <property type="entry name" value="HRM"/>
    <property type="match status" value="1"/>
</dbReference>
<proteinExistence type="inferred from homology"/>
<gene>
    <name evidence="10" type="ORF">MAR_007206</name>
</gene>
<evidence type="ECO:0000256" key="8">
    <source>
        <dbReference type="SAM" id="Phobius"/>
    </source>
</evidence>
<dbReference type="InterPro" id="IPR036445">
    <property type="entry name" value="GPCR_2_extracell_dom_sf"/>
</dbReference>
<dbReference type="SUPFAM" id="SSF111418">
    <property type="entry name" value="Hormone receptor domain"/>
    <property type="match status" value="1"/>
</dbReference>
<organism evidence="10 11">
    <name type="scientific">Mya arenaria</name>
    <name type="common">Soft-shell clam</name>
    <dbReference type="NCBI Taxonomy" id="6604"/>
    <lineage>
        <taxon>Eukaryota</taxon>
        <taxon>Metazoa</taxon>
        <taxon>Spiralia</taxon>
        <taxon>Lophotrochozoa</taxon>
        <taxon>Mollusca</taxon>
        <taxon>Bivalvia</taxon>
        <taxon>Autobranchia</taxon>
        <taxon>Heteroconchia</taxon>
        <taxon>Euheterodonta</taxon>
        <taxon>Imparidentia</taxon>
        <taxon>Neoheterodontei</taxon>
        <taxon>Myida</taxon>
        <taxon>Myoidea</taxon>
        <taxon>Myidae</taxon>
        <taxon>Mya</taxon>
    </lineage>
</organism>
<evidence type="ECO:0000313" key="11">
    <source>
        <dbReference type="Proteomes" id="UP001164746"/>
    </source>
</evidence>
<evidence type="ECO:0000256" key="5">
    <source>
        <dbReference type="ARBA" id="ARBA00022989"/>
    </source>
</evidence>
<dbReference type="InterPro" id="IPR000832">
    <property type="entry name" value="GPCR_2_secretin-like"/>
</dbReference>
<evidence type="ECO:0000256" key="6">
    <source>
        <dbReference type="ARBA" id="ARBA00023136"/>
    </source>
</evidence>
<feature type="transmembrane region" description="Helical" evidence="8">
    <location>
        <begin position="168"/>
        <end position="193"/>
    </location>
</feature>
<sequence length="223" mass="25851">MAFQIDQEALLKAETQCLEKIERYTPEQGYCNMTWDLMLCWEEAPAGTLVRKACPSHVKDISKTGFALRECGLDGIWVHPDDENATTGLGLDKDVIQLSEDKFIFNEDGGAHWECKLLVTLFMYALSASMMWIFMEGLYLHMLVYKTLFTERTGIRICWNVDEYGFNWIIMGPITFTIVLNFIFFINIVRVLCIRMKTHRNITNKSSNQQISSILFFERRGSQ</sequence>
<keyword evidence="6 8" id="KW-0472">Membrane</keyword>
<keyword evidence="5 8" id="KW-1133">Transmembrane helix</keyword>
<keyword evidence="4 8" id="KW-0812">Transmembrane</keyword>
<evidence type="ECO:0000256" key="7">
    <source>
        <dbReference type="ARBA" id="ARBA00023180"/>
    </source>
</evidence>
<feature type="transmembrane region" description="Helical" evidence="8">
    <location>
        <begin position="117"/>
        <end position="135"/>
    </location>
</feature>
<dbReference type="InterPro" id="IPR050332">
    <property type="entry name" value="GPCR_2"/>
</dbReference>
<dbReference type="InterPro" id="IPR017983">
    <property type="entry name" value="GPCR_2_secretin-like_CS"/>
</dbReference>
<dbReference type="Gene3D" id="4.10.1240.10">
    <property type="entry name" value="GPCR, family 2, extracellular hormone receptor domain"/>
    <property type="match status" value="1"/>
</dbReference>
<keyword evidence="7" id="KW-0325">Glycoprotein</keyword>
<protein>
    <submittedName>
        <fullName evidence="10">CALCR-like protein</fullName>
    </submittedName>
</protein>
<dbReference type="EMBL" id="CP111012">
    <property type="protein sequence ID" value="WAQ94735.1"/>
    <property type="molecule type" value="Genomic_DNA"/>
</dbReference>
<name>A0ABY7DEG4_MYAAR</name>
<dbReference type="PROSITE" id="PS00649">
    <property type="entry name" value="G_PROTEIN_RECEP_F2_1"/>
    <property type="match status" value="1"/>
</dbReference>
<dbReference type="InterPro" id="IPR001879">
    <property type="entry name" value="GPCR_2_extracellular_dom"/>
</dbReference>
<dbReference type="PANTHER" id="PTHR45620">
    <property type="entry name" value="PDF RECEPTOR-LIKE PROTEIN-RELATED"/>
    <property type="match status" value="1"/>
</dbReference>
<evidence type="ECO:0000256" key="4">
    <source>
        <dbReference type="ARBA" id="ARBA00022692"/>
    </source>
</evidence>
<reference evidence="10" key="1">
    <citation type="submission" date="2022-11" db="EMBL/GenBank/DDBJ databases">
        <title>Centuries of genome instability and evolution in soft-shell clam transmissible cancer (bioRxiv).</title>
        <authorList>
            <person name="Hart S.F.M."/>
            <person name="Yonemitsu M.A."/>
            <person name="Giersch R.M."/>
            <person name="Beal B.F."/>
            <person name="Arriagada G."/>
            <person name="Davis B.W."/>
            <person name="Ostrander E.A."/>
            <person name="Goff S.P."/>
            <person name="Metzger M.J."/>
        </authorList>
    </citation>
    <scope>NUCLEOTIDE SEQUENCE</scope>
    <source>
        <strain evidence="10">MELC-2E11</strain>
        <tissue evidence="10">Siphon/mantle</tissue>
    </source>
</reference>
<dbReference type="PRINTS" id="PR00249">
    <property type="entry name" value="GPCRSECRETIN"/>
</dbReference>
<comment type="similarity">
    <text evidence="2">Belongs to the G-protein coupled receptor 2 family.</text>
</comment>
<dbReference type="PROSITE" id="PS50227">
    <property type="entry name" value="G_PROTEIN_RECEP_F2_3"/>
    <property type="match status" value="1"/>
</dbReference>
<dbReference type="Proteomes" id="UP001164746">
    <property type="component" value="Chromosome 1"/>
</dbReference>
<keyword evidence="11" id="KW-1185">Reference proteome</keyword>